<dbReference type="OrthoDB" id="9805232at2"/>
<dbReference type="EMBL" id="CP036261">
    <property type="protein sequence ID" value="QDS88825.1"/>
    <property type="molecule type" value="Genomic_DNA"/>
</dbReference>
<feature type="transmembrane region" description="Helical" evidence="10">
    <location>
        <begin position="391"/>
        <end position="410"/>
    </location>
</feature>
<feature type="transmembrane region" description="Helical" evidence="10">
    <location>
        <begin position="422"/>
        <end position="442"/>
    </location>
</feature>
<feature type="transmembrane region" description="Helical" evidence="10">
    <location>
        <begin position="159"/>
        <end position="183"/>
    </location>
</feature>
<dbReference type="InterPro" id="IPR048279">
    <property type="entry name" value="MdtK-like"/>
</dbReference>
<dbReference type="CDD" id="cd13133">
    <property type="entry name" value="MATE_like_7"/>
    <property type="match status" value="1"/>
</dbReference>
<evidence type="ECO:0000313" key="12">
    <source>
        <dbReference type="Proteomes" id="UP000319557"/>
    </source>
</evidence>
<evidence type="ECO:0000313" key="11">
    <source>
        <dbReference type="EMBL" id="QDS88825.1"/>
    </source>
</evidence>
<dbReference type="InterPro" id="IPR050222">
    <property type="entry name" value="MATE_MdtK"/>
</dbReference>
<dbReference type="Proteomes" id="UP000319557">
    <property type="component" value="Chromosome"/>
</dbReference>
<dbReference type="AlphaFoldDB" id="A0A517M1R7"/>
<dbReference type="NCBIfam" id="TIGR00797">
    <property type="entry name" value="matE"/>
    <property type="match status" value="1"/>
</dbReference>
<dbReference type="GO" id="GO:0006811">
    <property type="term" value="P:monoatomic ion transport"/>
    <property type="evidence" value="ECO:0007669"/>
    <property type="project" value="UniProtKB-KW"/>
</dbReference>
<evidence type="ECO:0000256" key="6">
    <source>
        <dbReference type="ARBA" id="ARBA00022989"/>
    </source>
</evidence>
<dbReference type="GO" id="GO:0005886">
    <property type="term" value="C:plasma membrane"/>
    <property type="evidence" value="ECO:0007669"/>
    <property type="project" value="UniProtKB-SubCell"/>
</dbReference>
<evidence type="ECO:0000256" key="5">
    <source>
        <dbReference type="ARBA" id="ARBA00022692"/>
    </source>
</evidence>
<evidence type="ECO:0000256" key="10">
    <source>
        <dbReference type="SAM" id="Phobius"/>
    </source>
</evidence>
<dbReference type="PIRSF" id="PIRSF006603">
    <property type="entry name" value="DinF"/>
    <property type="match status" value="1"/>
</dbReference>
<sequence length="463" mass="49848">MNIWNRPAGIAEVLRVALPLMISTGCLTLTLFSDRTLLLWYGQPEMAASMAGGNLFWTLTCFPVGIVSMTSAIVAQYAGSGQQQRIGRLIWQAVWFTLAISPCLWLLIPMSRSIFLAAGQDPSLIDLETIYLQWLLVGASAVVLESALAGFFSGTERTAIVMWVNIVASILNLILDVVLIFGYAGFPELGIVGAGIASSVSFWTKAIIYFVLMHRRCDRERYGIAAGRCFDGALIRRLLYFGVPAGLQYQAESGGFAVIVLQIGQVGTEALAATAMAINFNMAAFVPLIGVSIAASVLVGKHLTESGPILAARAAVSAALLGVCYSATWAAAYILIPDTLLSLYLAGNQGETIASTIAIARVLLRFVAVYCVFDAAQIVIGGALRGAGDTWFVLFASVGVAVTWVVVGLIGKGYTSDPLHWWWWMLTCWVMSMTVAMLGRFAHGRWRTLRMVETPDQPTAALP</sequence>
<keyword evidence="3" id="KW-0050">Antiport</keyword>
<keyword evidence="12" id="KW-1185">Reference proteome</keyword>
<evidence type="ECO:0000256" key="2">
    <source>
        <dbReference type="ARBA" id="ARBA00022448"/>
    </source>
</evidence>
<reference evidence="11 12" key="1">
    <citation type="submission" date="2019-02" db="EMBL/GenBank/DDBJ databases">
        <title>Deep-cultivation of Planctomycetes and their phenomic and genomic characterization uncovers novel biology.</title>
        <authorList>
            <person name="Wiegand S."/>
            <person name="Jogler M."/>
            <person name="Boedeker C."/>
            <person name="Pinto D."/>
            <person name="Vollmers J."/>
            <person name="Rivas-Marin E."/>
            <person name="Kohn T."/>
            <person name="Peeters S.H."/>
            <person name="Heuer A."/>
            <person name="Rast P."/>
            <person name="Oberbeckmann S."/>
            <person name="Bunk B."/>
            <person name="Jeske O."/>
            <person name="Meyerdierks A."/>
            <person name="Storesund J.E."/>
            <person name="Kallscheuer N."/>
            <person name="Luecker S."/>
            <person name="Lage O.M."/>
            <person name="Pohl T."/>
            <person name="Merkel B.J."/>
            <person name="Hornburger P."/>
            <person name="Mueller R.-W."/>
            <person name="Bruemmer F."/>
            <person name="Labrenz M."/>
            <person name="Spormann A.M."/>
            <person name="Op den Camp H."/>
            <person name="Overmann J."/>
            <person name="Amann R."/>
            <person name="Jetten M.S.M."/>
            <person name="Mascher T."/>
            <person name="Medema M.H."/>
            <person name="Devos D.P."/>
            <person name="Kaster A.-K."/>
            <person name="Ovreas L."/>
            <person name="Rohde M."/>
            <person name="Galperin M.Y."/>
            <person name="Jogler C."/>
        </authorList>
    </citation>
    <scope>NUCLEOTIDE SEQUENCE [LARGE SCALE GENOMIC DNA]</scope>
    <source>
        <strain evidence="11 12">EC9</strain>
    </source>
</reference>
<feature type="transmembrane region" description="Helical" evidence="10">
    <location>
        <begin position="310"/>
        <end position="336"/>
    </location>
</feature>
<accession>A0A517M1R7</accession>
<keyword evidence="7" id="KW-0406">Ion transport</keyword>
<keyword evidence="2" id="KW-0813">Transport</keyword>
<keyword evidence="5 10" id="KW-0812">Transmembrane</keyword>
<feature type="transmembrane region" description="Helical" evidence="10">
    <location>
        <begin position="189"/>
        <end position="212"/>
    </location>
</feature>
<dbReference type="PROSITE" id="PS51257">
    <property type="entry name" value="PROKAR_LIPOPROTEIN"/>
    <property type="match status" value="1"/>
</dbReference>
<dbReference type="PANTHER" id="PTHR43298">
    <property type="entry name" value="MULTIDRUG RESISTANCE PROTEIN NORM-RELATED"/>
    <property type="match status" value="1"/>
</dbReference>
<dbReference type="GO" id="GO:0042910">
    <property type="term" value="F:xenobiotic transmembrane transporter activity"/>
    <property type="evidence" value="ECO:0007669"/>
    <property type="project" value="InterPro"/>
</dbReference>
<proteinExistence type="predicted"/>
<dbReference type="InterPro" id="IPR002528">
    <property type="entry name" value="MATE_fam"/>
</dbReference>
<feature type="transmembrane region" description="Helical" evidence="10">
    <location>
        <begin position="12"/>
        <end position="32"/>
    </location>
</feature>
<dbReference type="KEGG" id="ruv:EC9_30200"/>
<feature type="transmembrane region" description="Helical" evidence="10">
    <location>
        <begin position="238"/>
        <end position="264"/>
    </location>
</feature>
<organism evidence="11 12">
    <name type="scientific">Rosistilla ulvae</name>
    <dbReference type="NCBI Taxonomy" id="1930277"/>
    <lineage>
        <taxon>Bacteria</taxon>
        <taxon>Pseudomonadati</taxon>
        <taxon>Planctomycetota</taxon>
        <taxon>Planctomycetia</taxon>
        <taxon>Pirellulales</taxon>
        <taxon>Pirellulaceae</taxon>
        <taxon>Rosistilla</taxon>
    </lineage>
</organism>
<keyword evidence="6 10" id="KW-1133">Transmembrane helix</keyword>
<evidence type="ECO:0000256" key="3">
    <source>
        <dbReference type="ARBA" id="ARBA00022449"/>
    </source>
</evidence>
<keyword evidence="4" id="KW-1003">Cell membrane</keyword>
<protein>
    <recommendedName>
        <fullName evidence="9">Multidrug-efflux transporter</fullName>
    </recommendedName>
</protein>
<feature type="transmembrane region" description="Helical" evidence="10">
    <location>
        <begin position="55"/>
        <end position="77"/>
    </location>
</feature>
<name>A0A517M1R7_9BACT</name>
<dbReference type="GO" id="GO:0015297">
    <property type="term" value="F:antiporter activity"/>
    <property type="evidence" value="ECO:0007669"/>
    <property type="project" value="UniProtKB-KW"/>
</dbReference>
<dbReference type="PANTHER" id="PTHR43298:SF2">
    <property type="entry name" value="FMN_FAD EXPORTER YEEO-RELATED"/>
    <property type="match status" value="1"/>
</dbReference>
<evidence type="ECO:0000256" key="1">
    <source>
        <dbReference type="ARBA" id="ARBA00004651"/>
    </source>
</evidence>
<evidence type="ECO:0000256" key="7">
    <source>
        <dbReference type="ARBA" id="ARBA00023065"/>
    </source>
</evidence>
<feature type="transmembrane region" description="Helical" evidence="10">
    <location>
        <begin position="356"/>
        <end position="379"/>
    </location>
</feature>
<feature type="transmembrane region" description="Helical" evidence="10">
    <location>
        <begin position="89"/>
        <end position="110"/>
    </location>
</feature>
<evidence type="ECO:0000256" key="4">
    <source>
        <dbReference type="ARBA" id="ARBA00022475"/>
    </source>
</evidence>
<gene>
    <name evidence="11" type="primary">mdtK</name>
    <name evidence="11" type="ORF">EC9_30200</name>
</gene>
<feature type="transmembrane region" description="Helical" evidence="10">
    <location>
        <begin position="270"/>
        <end position="298"/>
    </location>
</feature>
<feature type="transmembrane region" description="Helical" evidence="10">
    <location>
        <begin position="130"/>
        <end position="152"/>
    </location>
</feature>
<keyword evidence="8 10" id="KW-0472">Membrane</keyword>
<evidence type="ECO:0000256" key="8">
    <source>
        <dbReference type="ARBA" id="ARBA00023136"/>
    </source>
</evidence>
<dbReference type="RefSeq" id="WP_145346304.1">
    <property type="nucleotide sequence ID" value="NZ_CP036261.1"/>
</dbReference>
<evidence type="ECO:0000256" key="9">
    <source>
        <dbReference type="ARBA" id="ARBA00031636"/>
    </source>
</evidence>
<dbReference type="Pfam" id="PF01554">
    <property type="entry name" value="MatE"/>
    <property type="match status" value="2"/>
</dbReference>
<comment type="subcellular location">
    <subcellularLocation>
        <location evidence="1">Cell membrane</location>
        <topology evidence="1">Multi-pass membrane protein</topology>
    </subcellularLocation>
</comment>